<dbReference type="InterPro" id="IPR058163">
    <property type="entry name" value="LysR-type_TF_proteobact-type"/>
</dbReference>
<dbReference type="PROSITE" id="PS50931">
    <property type="entry name" value="HTH_LYSR"/>
    <property type="match status" value="1"/>
</dbReference>
<comment type="caution">
    <text evidence="6">The sequence shown here is derived from an EMBL/GenBank/DDBJ whole genome shotgun (WGS) entry which is preliminary data.</text>
</comment>
<keyword evidence="2" id="KW-0805">Transcription regulation</keyword>
<dbReference type="Pfam" id="PF03466">
    <property type="entry name" value="LysR_substrate"/>
    <property type="match status" value="1"/>
</dbReference>
<dbReference type="Proteomes" id="UP000433788">
    <property type="component" value="Unassembled WGS sequence"/>
</dbReference>
<sequence length="309" mass="34665">MTDASPHWDDLRIFLALARAESLSTAGHVLKKDPATISRRMQRLEQNLGVRLFNRSPQGYLLTEPGQRLLQHADAMEQSFINAEQAVADSPDQLRGSIRIGAPDGCASFLLPQVVEQICQDNPELEVQIVSLPRIFNLSKREADMAIAVSRPQTGRLIVQPLTDYQLSIAVAKTWIAKHGEPLSLEDLKPHRFVGYIPDMIFDSELDYLSEIGINPPRLSSNSVVVQLNWARQGAGPAIVHDFALPFAPELMPVLRQEISLQRTFYLIRHVDDRQVNRLNRFARLLTEGVRAEAARLAKQVAQAYPLEP</sequence>
<dbReference type="InterPro" id="IPR036388">
    <property type="entry name" value="WH-like_DNA-bd_sf"/>
</dbReference>
<dbReference type="Gene3D" id="1.10.10.10">
    <property type="entry name" value="Winged helix-like DNA-binding domain superfamily/Winged helix DNA-binding domain"/>
    <property type="match status" value="1"/>
</dbReference>
<dbReference type="InterPro" id="IPR005119">
    <property type="entry name" value="LysR_subst-bd"/>
</dbReference>
<evidence type="ECO:0000313" key="7">
    <source>
        <dbReference type="Proteomes" id="UP000433788"/>
    </source>
</evidence>
<evidence type="ECO:0000256" key="1">
    <source>
        <dbReference type="ARBA" id="ARBA00009437"/>
    </source>
</evidence>
<evidence type="ECO:0000259" key="5">
    <source>
        <dbReference type="PROSITE" id="PS50931"/>
    </source>
</evidence>
<dbReference type="SUPFAM" id="SSF46785">
    <property type="entry name" value="Winged helix' DNA-binding domain"/>
    <property type="match status" value="1"/>
</dbReference>
<dbReference type="EMBL" id="WJPP01000001">
    <property type="protein sequence ID" value="MRH77108.1"/>
    <property type="molecule type" value="Genomic_DNA"/>
</dbReference>
<evidence type="ECO:0000313" key="6">
    <source>
        <dbReference type="EMBL" id="MRH77108.1"/>
    </source>
</evidence>
<keyword evidence="4" id="KW-0804">Transcription</keyword>
<dbReference type="PANTHER" id="PTHR30537">
    <property type="entry name" value="HTH-TYPE TRANSCRIPTIONAL REGULATOR"/>
    <property type="match status" value="1"/>
</dbReference>
<name>A0A6N7QPP2_9GAMM</name>
<dbReference type="SUPFAM" id="SSF53850">
    <property type="entry name" value="Periplasmic binding protein-like II"/>
    <property type="match status" value="1"/>
</dbReference>
<gene>
    <name evidence="6" type="ORF">GH984_00075</name>
</gene>
<dbReference type="CDD" id="cd05466">
    <property type="entry name" value="PBP2_LTTR_substrate"/>
    <property type="match status" value="1"/>
</dbReference>
<comment type="similarity">
    <text evidence="1">Belongs to the LysR transcriptional regulatory family.</text>
</comment>
<proteinExistence type="inferred from homology"/>
<keyword evidence="7" id="KW-1185">Reference proteome</keyword>
<protein>
    <submittedName>
        <fullName evidence="6">LysR family transcriptional regulator</fullName>
    </submittedName>
</protein>
<dbReference type="Pfam" id="PF00126">
    <property type="entry name" value="HTH_1"/>
    <property type="match status" value="1"/>
</dbReference>
<evidence type="ECO:0000256" key="4">
    <source>
        <dbReference type="ARBA" id="ARBA00023163"/>
    </source>
</evidence>
<dbReference type="GO" id="GO:0006351">
    <property type="term" value="P:DNA-templated transcription"/>
    <property type="evidence" value="ECO:0007669"/>
    <property type="project" value="TreeGrafter"/>
</dbReference>
<dbReference type="PANTHER" id="PTHR30537:SF3">
    <property type="entry name" value="TRANSCRIPTIONAL REGULATORY PROTEIN"/>
    <property type="match status" value="1"/>
</dbReference>
<feature type="domain" description="HTH lysR-type" evidence="5">
    <location>
        <begin position="6"/>
        <end position="63"/>
    </location>
</feature>
<reference evidence="6 7" key="1">
    <citation type="submission" date="2019-11" db="EMBL/GenBank/DDBJ databases">
        <authorList>
            <person name="Zhang X.Y."/>
        </authorList>
    </citation>
    <scope>NUCLEOTIDE SEQUENCE [LARGE SCALE GENOMIC DNA]</scope>
    <source>
        <strain evidence="6 7">C176</strain>
    </source>
</reference>
<dbReference type="RefSeq" id="WP_153718189.1">
    <property type="nucleotide sequence ID" value="NZ_WJPP01000001.1"/>
</dbReference>
<organism evidence="6 7">
    <name type="scientific">Spiribacter salilacus</name>
    <dbReference type="NCBI Taxonomy" id="2664894"/>
    <lineage>
        <taxon>Bacteria</taxon>
        <taxon>Pseudomonadati</taxon>
        <taxon>Pseudomonadota</taxon>
        <taxon>Gammaproteobacteria</taxon>
        <taxon>Chromatiales</taxon>
        <taxon>Ectothiorhodospiraceae</taxon>
        <taxon>Spiribacter</taxon>
    </lineage>
</organism>
<accession>A0A6N7QPP2</accession>
<keyword evidence="3" id="KW-0238">DNA-binding</keyword>
<dbReference type="InterPro" id="IPR036390">
    <property type="entry name" value="WH_DNA-bd_sf"/>
</dbReference>
<evidence type="ECO:0000256" key="3">
    <source>
        <dbReference type="ARBA" id="ARBA00023125"/>
    </source>
</evidence>
<dbReference type="InterPro" id="IPR000847">
    <property type="entry name" value="LysR_HTH_N"/>
</dbReference>
<dbReference type="AlphaFoldDB" id="A0A6N7QPP2"/>
<evidence type="ECO:0000256" key="2">
    <source>
        <dbReference type="ARBA" id="ARBA00023015"/>
    </source>
</evidence>
<dbReference type="GO" id="GO:0003700">
    <property type="term" value="F:DNA-binding transcription factor activity"/>
    <property type="evidence" value="ECO:0007669"/>
    <property type="project" value="InterPro"/>
</dbReference>
<dbReference type="Gene3D" id="3.40.190.290">
    <property type="match status" value="1"/>
</dbReference>
<dbReference type="GO" id="GO:0043565">
    <property type="term" value="F:sequence-specific DNA binding"/>
    <property type="evidence" value="ECO:0007669"/>
    <property type="project" value="TreeGrafter"/>
</dbReference>